<dbReference type="GO" id="GO:0015293">
    <property type="term" value="F:symporter activity"/>
    <property type="evidence" value="ECO:0007669"/>
    <property type="project" value="InterPro"/>
</dbReference>
<feature type="transmembrane region" description="Helical" evidence="1">
    <location>
        <begin position="153"/>
        <end position="177"/>
    </location>
</feature>
<dbReference type="Gene3D" id="1.20.1250.20">
    <property type="entry name" value="MFS general substrate transporter like domains"/>
    <property type="match status" value="2"/>
</dbReference>
<keyword evidence="3" id="KW-1185">Reference proteome</keyword>
<feature type="transmembrane region" description="Helical" evidence="1">
    <location>
        <begin position="267"/>
        <end position="290"/>
    </location>
</feature>
<dbReference type="SUPFAM" id="SSF103473">
    <property type="entry name" value="MFS general substrate transporter"/>
    <property type="match status" value="1"/>
</dbReference>
<evidence type="ECO:0000313" key="3">
    <source>
        <dbReference type="Proteomes" id="UP000320055"/>
    </source>
</evidence>
<dbReference type="OrthoDB" id="7584869at2"/>
<dbReference type="InterPro" id="IPR039672">
    <property type="entry name" value="MFS_2"/>
</dbReference>
<dbReference type="AlphaFoldDB" id="A0A563VKN6"/>
<sequence length="428" mass="46094">MSNPQISFKWLSYITGIFGLLSINSAVVTMLIYRYDPEIPNTDNLPFLVPSALVGIAMLIGRLGGSIIQPIIGHISDRFWSRWGRRRPFLAMAIVPMVVSFSLLLTPPLNNSRLENIVYLTVLLCSLSLATAVYQVSYLAWLPSLSQTPEQRVTLSSLMAISGMLGGAIGGIGSPLLVDRYGFSGMAMILGAISSVALAMPLMIQEETLAPSIIMSPTLKKSLHSALQNRSFKSYIAGFSSAGIAISIVSACPAFLAVALLGKDVSFGAVVNGIILGSGIIGFAVVIPLAKRWGKRRAFQWAMIWLGCGLLIVGILPLLVGQALMPWLLLLLLSNLGSSSFFILPNAMLPDVIDRDERNFGVRREAIFFGTRGLLQNMSQGMGVFLAGILLMLGKTPAQPWGVQLAFPVAGLFAIAAAWAFVFYPIEE</sequence>
<keyword evidence="1" id="KW-1133">Transmembrane helix</keyword>
<feature type="transmembrane region" description="Helical" evidence="1">
    <location>
        <begin position="117"/>
        <end position="141"/>
    </location>
</feature>
<dbReference type="PANTHER" id="PTHR11328">
    <property type="entry name" value="MAJOR FACILITATOR SUPERFAMILY DOMAIN-CONTAINING PROTEIN"/>
    <property type="match status" value="1"/>
</dbReference>
<dbReference type="GO" id="GO:0005886">
    <property type="term" value="C:plasma membrane"/>
    <property type="evidence" value="ECO:0007669"/>
    <property type="project" value="TreeGrafter"/>
</dbReference>
<feature type="transmembrane region" description="Helical" evidence="1">
    <location>
        <begin position="302"/>
        <end position="321"/>
    </location>
</feature>
<evidence type="ECO:0000256" key="1">
    <source>
        <dbReference type="SAM" id="Phobius"/>
    </source>
</evidence>
<dbReference type="Proteomes" id="UP000320055">
    <property type="component" value="Unassembled WGS sequence"/>
</dbReference>
<feature type="transmembrane region" description="Helical" evidence="1">
    <location>
        <begin position="235"/>
        <end position="261"/>
    </location>
</feature>
<organism evidence="2 3">
    <name type="scientific">Hyella patelloides LEGE 07179</name>
    <dbReference type="NCBI Taxonomy" id="945734"/>
    <lineage>
        <taxon>Bacteria</taxon>
        <taxon>Bacillati</taxon>
        <taxon>Cyanobacteriota</taxon>
        <taxon>Cyanophyceae</taxon>
        <taxon>Pleurocapsales</taxon>
        <taxon>Hyellaceae</taxon>
        <taxon>Hyella</taxon>
    </lineage>
</organism>
<name>A0A563VKN6_9CYAN</name>
<feature type="transmembrane region" description="Helical" evidence="1">
    <location>
        <begin position="89"/>
        <end position="105"/>
    </location>
</feature>
<protein>
    <recommendedName>
        <fullName evidence="4">MFS transporter</fullName>
    </recommendedName>
</protein>
<dbReference type="InterPro" id="IPR036259">
    <property type="entry name" value="MFS_trans_sf"/>
</dbReference>
<evidence type="ECO:0008006" key="4">
    <source>
        <dbReference type="Google" id="ProtNLM"/>
    </source>
</evidence>
<dbReference type="EMBL" id="CAACVJ010000030">
    <property type="protein sequence ID" value="VEP11907.1"/>
    <property type="molecule type" value="Genomic_DNA"/>
</dbReference>
<dbReference type="GO" id="GO:0008643">
    <property type="term" value="P:carbohydrate transport"/>
    <property type="evidence" value="ECO:0007669"/>
    <property type="project" value="InterPro"/>
</dbReference>
<reference evidence="2 3" key="1">
    <citation type="submission" date="2019-01" db="EMBL/GenBank/DDBJ databases">
        <authorList>
            <person name="Brito A."/>
        </authorList>
    </citation>
    <scope>NUCLEOTIDE SEQUENCE [LARGE SCALE GENOMIC DNA]</scope>
    <source>
        <strain evidence="2">1</strain>
    </source>
</reference>
<dbReference type="Pfam" id="PF13347">
    <property type="entry name" value="MFS_2"/>
    <property type="match status" value="1"/>
</dbReference>
<keyword evidence="1" id="KW-0472">Membrane</keyword>
<proteinExistence type="predicted"/>
<feature type="transmembrane region" description="Helical" evidence="1">
    <location>
        <begin position="183"/>
        <end position="204"/>
    </location>
</feature>
<dbReference type="PANTHER" id="PTHR11328:SF24">
    <property type="entry name" value="MAJOR FACILITATOR SUPERFAMILY (MFS) PROFILE DOMAIN-CONTAINING PROTEIN"/>
    <property type="match status" value="1"/>
</dbReference>
<evidence type="ECO:0000313" key="2">
    <source>
        <dbReference type="EMBL" id="VEP11907.1"/>
    </source>
</evidence>
<dbReference type="RefSeq" id="WP_144869722.1">
    <property type="nucleotide sequence ID" value="NZ_LR213878.1"/>
</dbReference>
<accession>A0A563VKN6</accession>
<feature type="transmembrane region" description="Helical" evidence="1">
    <location>
        <begin position="47"/>
        <end position="68"/>
    </location>
</feature>
<feature type="transmembrane region" description="Helical" evidence="1">
    <location>
        <begin position="374"/>
        <end position="393"/>
    </location>
</feature>
<feature type="transmembrane region" description="Helical" evidence="1">
    <location>
        <begin position="12"/>
        <end position="35"/>
    </location>
</feature>
<keyword evidence="1" id="KW-0812">Transmembrane</keyword>
<feature type="transmembrane region" description="Helical" evidence="1">
    <location>
        <begin position="405"/>
        <end position="426"/>
    </location>
</feature>
<gene>
    <name evidence="2" type="ORF">H1P_1250011</name>
</gene>
<feature type="transmembrane region" description="Helical" evidence="1">
    <location>
        <begin position="327"/>
        <end position="353"/>
    </location>
</feature>